<keyword evidence="4" id="KW-1185">Reference proteome</keyword>
<accession>A0ABY5NL14</accession>
<dbReference type="Pfam" id="PF24346">
    <property type="entry name" value="DUF7507"/>
    <property type="match status" value="1"/>
</dbReference>
<protein>
    <recommendedName>
        <fullName evidence="2">DUF7507 domain-containing protein</fullName>
    </recommendedName>
</protein>
<name>A0ABY5NL14_9MICO</name>
<evidence type="ECO:0000259" key="2">
    <source>
        <dbReference type="Pfam" id="PF24346"/>
    </source>
</evidence>
<feature type="compositionally biased region" description="Low complexity" evidence="1">
    <location>
        <begin position="888"/>
        <end position="901"/>
    </location>
</feature>
<dbReference type="PROSITE" id="PS00018">
    <property type="entry name" value="EF_HAND_1"/>
    <property type="match status" value="2"/>
</dbReference>
<dbReference type="InterPro" id="IPR018247">
    <property type="entry name" value="EF_Hand_1_Ca_BS"/>
</dbReference>
<evidence type="ECO:0000256" key="1">
    <source>
        <dbReference type="SAM" id="MobiDB-lite"/>
    </source>
</evidence>
<feature type="compositionally biased region" description="Low complexity" evidence="1">
    <location>
        <begin position="915"/>
        <end position="940"/>
    </location>
</feature>
<dbReference type="EMBL" id="CP091139">
    <property type="protein sequence ID" value="UUT35871.1"/>
    <property type="molecule type" value="Genomic_DNA"/>
</dbReference>
<feature type="domain" description="DUF7507" evidence="2">
    <location>
        <begin position="330"/>
        <end position="419"/>
    </location>
</feature>
<sequence length="970" mass="97819">MTATDPTFYTGSPAGGIRIVKAVNAANPGAPTAAEDANDLASPMYVAVGGTVVFTYLVSSPNKVAIAGSALLLVDDNGTATTTDDFTPVAVTVTVKVKGKLVTYNAGDANRNGILDGAEVWQFTSAGVIPGIAAAGLHGNIGTVSAVVGGMAYVASDPAWYLGVVAQVQIAKATNAVDPRHPTTLESGADAAHQLVLPLGAALTWTYLVTTPGVVAVRVTSITDDRGTASTADDFHPRYLAGDANGDGLLDPGEVWLYTSAGVISAAVVAGQYANTATVVVTEPRTGAEATATDISHHFGATSAISIRKAVDAADPWHPTVREDANTSGPVLAVGSTVTWTYLVTNTGTTVLDVTGLVDDGGTADGSGAFAVEQECAGAAGDVNGNGMLDPGETWCFTATGTVTASAYRNTATVTADVVGQADQSVTASDVATYTGTVPGIIVRKYLDGVAAQTKDAAVLVAAGSHATFTYRVSVTTAVALADVVLVDDNGTPDDTSDDVTPSYVSGDVNVNGLLDPGEVWIFSAPHLVPVGAYDNVVRARGDMVDSSVRVWGADINYSFGVVTSIIVGKAVNALDPWHPTSIEDADTQPAKELLVGTTAVWTYLVTNTGSLAVMFASLRDDNGTPADTSDDFAPAPVLVTWAGAQYNAGDLDHDGLMDVGETWLFRATTVVGVGAYRNTAAAVVTEPVTHQAATGSDVAGYYGNGFGEGLTPGYWKNHTALWPAQSDGTLIFSPDQLLTSVFTGVPDAMAGQTLLDALSAGGGGVIALFRAAVSALLATTSQYISYPQSSAWVIATVDAALTSGDAARISTLEGLLNGWNNYEADLTPPTVQAPTGMAPPSAVVVQAAATVAAVNAAAAPAGQPDAAAAPAGQPDAGSSVDLTAAPAAAVSPDSPVDPVSGSTGEPSAPTVSEASAPTVAAAFAPTAPDQTPAPLAPGSDPTPPPSTATATISGRSHRRSREPGAPAPR</sequence>
<proteinExistence type="predicted"/>
<dbReference type="Proteomes" id="UP001054811">
    <property type="component" value="Chromosome"/>
</dbReference>
<feature type="compositionally biased region" description="Polar residues" evidence="1">
    <location>
        <begin position="902"/>
        <end position="914"/>
    </location>
</feature>
<evidence type="ECO:0000313" key="4">
    <source>
        <dbReference type="Proteomes" id="UP001054811"/>
    </source>
</evidence>
<dbReference type="InterPro" id="IPR055354">
    <property type="entry name" value="DUF7507"/>
</dbReference>
<organism evidence="3 4">
    <name type="scientific">Microbacterium elymi</name>
    <dbReference type="NCBI Taxonomy" id="2909587"/>
    <lineage>
        <taxon>Bacteria</taxon>
        <taxon>Bacillati</taxon>
        <taxon>Actinomycetota</taxon>
        <taxon>Actinomycetes</taxon>
        <taxon>Micrococcales</taxon>
        <taxon>Microbacteriaceae</taxon>
        <taxon>Microbacterium</taxon>
    </lineage>
</organism>
<feature type="region of interest" description="Disordered" evidence="1">
    <location>
        <begin position="888"/>
        <end position="970"/>
    </location>
</feature>
<evidence type="ECO:0000313" key="3">
    <source>
        <dbReference type="EMBL" id="UUT35871.1"/>
    </source>
</evidence>
<gene>
    <name evidence="3" type="ORF">L2X98_22180</name>
</gene>
<reference evidence="3" key="1">
    <citation type="submission" date="2022-01" db="EMBL/GenBank/DDBJ databases">
        <title>Microbacterium eymi and Microbacterium rhizovicinus sp. nov., isolated from the rhizospheric soil of Elymus tsukushiensis, a plant native to the Dokdo Islands, Republic of Korea.</title>
        <authorList>
            <person name="Hwang Y.J."/>
        </authorList>
    </citation>
    <scope>NUCLEOTIDE SEQUENCE</scope>
    <source>
        <strain evidence="3">KUDC0405</strain>
    </source>
</reference>